<accession>A0A0D1MWU3</accession>
<sequence>MAAKSEWAKLPIRWIHEGALVDFRGRSTRPSSRLFLHLVQPEVDAPALRNESLAALKLFLVLCCRADFSTGMAKVTYTELCKLGVMSRAVVARSLLRLENAGLIARETRALKSGSLIKIEKWNDDYGWGKIPKLWLYDGNLGRMLRLSEFNFTQLSFHAMKIYLAILAFRDRRGIATISYDRLASYTGVPRHHIADTITQLYAMELVSFRPGEFHNEHQFDRTNRYLVRGFDTRWPALEEEDKPPVRSAAAPQRPSQENVASALEFVKPSEN</sequence>
<name>A0A0D1MWU3_PSEPU</name>
<protein>
    <submittedName>
        <fullName evidence="1">Uncharacterized protein</fullName>
    </submittedName>
</protein>
<gene>
    <name evidence="1" type="ORF">PSEMO_35040</name>
</gene>
<dbReference type="Proteomes" id="UP000186736">
    <property type="component" value="Unassembled WGS sequence"/>
</dbReference>
<evidence type="ECO:0000313" key="2">
    <source>
        <dbReference type="Proteomes" id="UP000186736"/>
    </source>
</evidence>
<dbReference type="EMBL" id="MKZO01000030">
    <property type="protein sequence ID" value="OLS61575.1"/>
    <property type="molecule type" value="Genomic_DNA"/>
</dbReference>
<accession>A0A1Q9R2I4</accession>
<evidence type="ECO:0000313" key="1">
    <source>
        <dbReference type="EMBL" id="OLS61575.1"/>
    </source>
</evidence>
<reference evidence="1 2" key="1">
    <citation type="submission" date="2016-10" db="EMBL/GenBank/DDBJ databases">
        <title>Genome Sequence of Pseudomonas putida GM4FR.</title>
        <authorList>
            <person name="Poehlein A."/>
            <person name="Wemheuer F."/>
            <person name="Hollensteiner J."/>
            <person name="Wemheuer B."/>
        </authorList>
    </citation>
    <scope>NUCLEOTIDE SEQUENCE [LARGE SCALE GENOMIC DNA]</scope>
    <source>
        <strain evidence="1 2">GM4FR</strain>
    </source>
</reference>
<proteinExistence type="predicted"/>
<dbReference type="RefSeq" id="WP_009405342.1">
    <property type="nucleotide sequence ID" value="NZ_MKZO01000030.1"/>
</dbReference>
<dbReference type="OrthoDB" id="6974572at2"/>
<dbReference type="AlphaFoldDB" id="A0A0D1MWU3"/>
<comment type="caution">
    <text evidence="1">The sequence shown here is derived from an EMBL/GenBank/DDBJ whole genome shotgun (WGS) entry which is preliminary data.</text>
</comment>
<organism evidence="1 2">
    <name type="scientific">Pseudomonas putida</name>
    <name type="common">Arthrobacter siderocapsulatus</name>
    <dbReference type="NCBI Taxonomy" id="303"/>
    <lineage>
        <taxon>Bacteria</taxon>
        <taxon>Pseudomonadati</taxon>
        <taxon>Pseudomonadota</taxon>
        <taxon>Gammaproteobacteria</taxon>
        <taxon>Pseudomonadales</taxon>
        <taxon>Pseudomonadaceae</taxon>
        <taxon>Pseudomonas</taxon>
    </lineage>
</organism>